<dbReference type="Proteomes" id="UP000821837">
    <property type="component" value="Chromosome 11"/>
</dbReference>
<dbReference type="VEuPathDB" id="VectorBase:RSAN_046661"/>
<dbReference type="AlphaFoldDB" id="A0A9D4T5N8"/>
<evidence type="ECO:0000256" key="1">
    <source>
        <dbReference type="SAM" id="MobiDB-lite"/>
    </source>
</evidence>
<protein>
    <submittedName>
        <fullName evidence="2">Uncharacterized protein</fullName>
    </submittedName>
</protein>
<evidence type="ECO:0000313" key="3">
    <source>
        <dbReference type="Proteomes" id="UP000821837"/>
    </source>
</evidence>
<feature type="compositionally biased region" description="Basic and acidic residues" evidence="1">
    <location>
        <begin position="88"/>
        <end position="97"/>
    </location>
</feature>
<organism evidence="2 3">
    <name type="scientific">Rhipicephalus sanguineus</name>
    <name type="common">Brown dog tick</name>
    <name type="synonym">Ixodes sanguineus</name>
    <dbReference type="NCBI Taxonomy" id="34632"/>
    <lineage>
        <taxon>Eukaryota</taxon>
        <taxon>Metazoa</taxon>
        <taxon>Ecdysozoa</taxon>
        <taxon>Arthropoda</taxon>
        <taxon>Chelicerata</taxon>
        <taxon>Arachnida</taxon>
        <taxon>Acari</taxon>
        <taxon>Parasitiformes</taxon>
        <taxon>Ixodida</taxon>
        <taxon>Ixodoidea</taxon>
        <taxon>Ixodidae</taxon>
        <taxon>Rhipicephalinae</taxon>
        <taxon>Rhipicephalus</taxon>
        <taxon>Rhipicephalus</taxon>
    </lineage>
</organism>
<gene>
    <name evidence="2" type="ORF">HPB52_013889</name>
</gene>
<keyword evidence="3" id="KW-1185">Reference proteome</keyword>
<name>A0A9D4T5N8_RHISA</name>
<evidence type="ECO:0000313" key="2">
    <source>
        <dbReference type="EMBL" id="KAH7972603.1"/>
    </source>
</evidence>
<reference evidence="2" key="1">
    <citation type="journal article" date="2020" name="Cell">
        <title>Large-Scale Comparative Analyses of Tick Genomes Elucidate Their Genetic Diversity and Vector Capacities.</title>
        <authorList>
            <consortium name="Tick Genome and Microbiome Consortium (TIGMIC)"/>
            <person name="Jia N."/>
            <person name="Wang J."/>
            <person name="Shi W."/>
            <person name="Du L."/>
            <person name="Sun Y."/>
            <person name="Zhan W."/>
            <person name="Jiang J.F."/>
            <person name="Wang Q."/>
            <person name="Zhang B."/>
            <person name="Ji P."/>
            <person name="Bell-Sakyi L."/>
            <person name="Cui X.M."/>
            <person name="Yuan T.T."/>
            <person name="Jiang B.G."/>
            <person name="Yang W.F."/>
            <person name="Lam T.T."/>
            <person name="Chang Q.C."/>
            <person name="Ding S.J."/>
            <person name="Wang X.J."/>
            <person name="Zhu J.G."/>
            <person name="Ruan X.D."/>
            <person name="Zhao L."/>
            <person name="Wei J.T."/>
            <person name="Ye R.Z."/>
            <person name="Que T.C."/>
            <person name="Du C.H."/>
            <person name="Zhou Y.H."/>
            <person name="Cheng J.X."/>
            <person name="Dai P.F."/>
            <person name="Guo W.B."/>
            <person name="Han X.H."/>
            <person name="Huang E.J."/>
            <person name="Li L.F."/>
            <person name="Wei W."/>
            <person name="Gao Y.C."/>
            <person name="Liu J.Z."/>
            <person name="Shao H.Z."/>
            <person name="Wang X."/>
            <person name="Wang C.C."/>
            <person name="Yang T.C."/>
            <person name="Huo Q.B."/>
            <person name="Li W."/>
            <person name="Chen H.Y."/>
            <person name="Chen S.E."/>
            <person name="Zhou L.G."/>
            <person name="Ni X.B."/>
            <person name="Tian J.H."/>
            <person name="Sheng Y."/>
            <person name="Liu T."/>
            <person name="Pan Y.S."/>
            <person name="Xia L.Y."/>
            <person name="Li J."/>
            <person name="Zhao F."/>
            <person name="Cao W.C."/>
        </authorList>
    </citation>
    <scope>NUCLEOTIDE SEQUENCE</scope>
    <source>
        <strain evidence="2">Rsan-2018</strain>
    </source>
</reference>
<dbReference type="EMBL" id="JABSTV010001247">
    <property type="protein sequence ID" value="KAH7972603.1"/>
    <property type="molecule type" value="Genomic_DNA"/>
</dbReference>
<comment type="caution">
    <text evidence="2">The sequence shown here is derived from an EMBL/GenBank/DDBJ whole genome shotgun (WGS) entry which is preliminary data.</text>
</comment>
<accession>A0A9D4T5N8</accession>
<feature type="region of interest" description="Disordered" evidence="1">
    <location>
        <begin position="88"/>
        <end position="137"/>
    </location>
</feature>
<reference evidence="2" key="2">
    <citation type="submission" date="2021-09" db="EMBL/GenBank/DDBJ databases">
        <authorList>
            <person name="Jia N."/>
            <person name="Wang J."/>
            <person name="Shi W."/>
            <person name="Du L."/>
            <person name="Sun Y."/>
            <person name="Zhan W."/>
            <person name="Jiang J."/>
            <person name="Wang Q."/>
            <person name="Zhang B."/>
            <person name="Ji P."/>
            <person name="Sakyi L.B."/>
            <person name="Cui X."/>
            <person name="Yuan T."/>
            <person name="Jiang B."/>
            <person name="Yang W."/>
            <person name="Lam T.T.-Y."/>
            <person name="Chang Q."/>
            <person name="Ding S."/>
            <person name="Wang X."/>
            <person name="Zhu J."/>
            <person name="Ruan X."/>
            <person name="Zhao L."/>
            <person name="Wei J."/>
            <person name="Que T."/>
            <person name="Du C."/>
            <person name="Cheng J."/>
            <person name="Dai P."/>
            <person name="Han X."/>
            <person name="Huang E."/>
            <person name="Gao Y."/>
            <person name="Liu J."/>
            <person name="Shao H."/>
            <person name="Ye R."/>
            <person name="Li L."/>
            <person name="Wei W."/>
            <person name="Wang X."/>
            <person name="Wang C."/>
            <person name="Huo Q."/>
            <person name="Li W."/>
            <person name="Guo W."/>
            <person name="Chen H."/>
            <person name="Chen S."/>
            <person name="Zhou L."/>
            <person name="Zhou L."/>
            <person name="Ni X."/>
            <person name="Tian J."/>
            <person name="Zhou Y."/>
            <person name="Sheng Y."/>
            <person name="Liu T."/>
            <person name="Pan Y."/>
            <person name="Xia L."/>
            <person name="Li J."/>
            <person name="Zhao F."/>
            <person name="Cao W."/>
        </authorList>
    </citation>
    <scope>NUCLEOTIDE SEQUENCE</scope>
    <source>
        <strain evidence="2">Rsan-2018</strain>
        <tissue evidence="2">Larvae</tissue>
    </source>
</reference>
<proteinExistence type="predicted"/>
<sequence>MQQQIDDALNNYTLEHAPKGVLPDLQQRLLAMEKELERLRQEEKIEGPSVSVSAGDSVPKSVHVDLIKLYKKMETDFRILKSNHEQLMRRFEDRNRVEPQAAEPDNDEEMNSSSDSEESTRTDSNTSKIGSVGENGKVGPNFFLAEKMTWTPKWLPTFFMR</sequence>